<evidence type="ECO:0000313" key="2">
    <source>
        <dbReference type="Proteomes" id="UP001060170"/>
    </source>
</evidence>
<comment type="caution">
    <text evidence="1">The sequence shown here is derived from an EMBL/GenBank/DDBJ whole genome shotgun (WGS) entry which is preliminary data.</text>
</comment>
<reference evidence="2" key="1">
    <citation type="journal article" date="2018" name="BMC Genomics">
        <title>Genomic insights into host adaptation between the wheat stripe rust pathogen (Puccinia striiformis f. sp. tritici) and the barley stripe rust pathogen (Puccinia striiformis f. sp. hordei).</title>
        <authorList>
            <person name="Xia C."/>
            <person name="Wang M."/>
            <person name="Yin C."/>
            <person name="Cornejo O.E."/>
            <person name="Hulbert S.H."/>
            <person name="Chen X."/>
        </authorList>
    </citation>
    <scope>NUCLEOTIDE SEQUENCE [LARGE SCALE GENOMIC DNA]</scope>
    <source>
        <strain evidence="2">93-210</strain>
    </source>
</reference>
<evidence type="ECO:0000313" key="1">
    <source>
        <dbReference type="EMBL" id="KAI7949860.1"/>
    </source>
</evidence>
<dbReference type="EMBL" id="CM045872">
    <property type="protein sequence ID" value="KAI7949860.1"/>
    <property type="molecule type" value="Genomic_DNA"/>
</dbReference>
<organism evidence="1 2">
    <name type="scientific">Puccinia striiformis f. sp. tritici</name>
    <dbReference type="NCBI Taxonomy" id="168172"/>
    <lineage>
        <taxon>Eukaryota</taxon>
        <taxon>Fungi</taxon>
        <taxon>Dikarya</taxon>
        <taxon>Basidiomycota</taxon>
        <taxon>Pucciniomycotina</taxon>
        <taxon>Pucciniomycetes</taxon>
        <taxon>Pucciniales</taxon>
        <taxon>Pucciniaceae</taxon>
        <taxon>Puccinia</taxon>
    </lineage>
</organism>
<dbReference type="Proteomes" id="UP001060170">
    <property type="component" value="Chromosome 8"/>
</dbReference>
<protein>
    <submittedName>
        <fullName evidence="1">Uncharacterized protein</fullName>
    </submittedName>
</protein>
<gene>
    <name evidence="1" type="ORF">MJO28_008681</name>
</gene>
<reference evidence="1 2" key="3">
    <citation type="journal article" date="2022" name="Microbiol. Spectr.">
        <title>Folding features and dynamics of 3D genome architecture in plant fungal pathogens.</title>
        <authorList>
            <person name="Xia C."/>
        </authorList>
    </citation>
    <scope>NUCLEOTIDE SEQUENCE [LARGE SCALE GENOMIC DNA]</scope>
    <source>
        <strain evidence="1 2">93-210</strain>
    </source>
</reference>
<accession>A0ACC0EBA4</accession>
<sequence>MPELNNDQARYPFDPQSDVQKGHAESVYSSMTVLNRHQESTWELDNRFRYLMDPMINSD</sequence>
<proteinExistence type="predicted"/>
<reference evidence="2" key="2">
    <citation type="journal article" date="2018" name="Mol. Plant Microbe Interact.">
        <title>Genome sequence resources for the wheat stripe rust pathogen (Puccinia striiformis f. sp. tritici) and the barley stripe rust pathogen (Puccinia striiformis f. sp. hordei).</title>
        <authorList>
            <person name="Xia C."/>
            <person name="Wang M."/>
            <person name="Yin C."/>
            <person name="Cornejo O.E."/>
            <person name="Hulbert S.H."/>
            <person name="Chen X."/>
        </authorList>
    </citation>
    <scope>NUCLEOTIDE SEQUENCE [LARGE SCALE GENOMIC DNA]</scope>
    <source>
        <strain evidence="2">93-210</strain>
    </source>
</reference>
<name>A0ACC0EBA4_9BASI</name>
<keyword evidence="2" id="KW-1185">Reference proteome</keyword>